<dbReference type="Proteomes" id="UP000780721">
    <property type="component" value="Unassembled WGS sequence"/>
</dbReference>
<feature type="transmembrane region" description="Helical" evidence="2">
    <location>
        <begin position="413"/>
        <end position="431"/>
    </location>
</feature>
<feature type="transmembrane region" description="Helical" evidence="2">
    <location>
        <begin position="443"/>
        <end position="461"/>
    </location>
</feature>
<feature type="transmembrane region" description="Helical" evidence="2">
    <location>
        <begin position="71"/>
        <end position="92"/>
    </location>
</feature>
<feature type="transmembrane region" description="Helical" evidence="2">
    <location>
        <begin position="363"/>
        <end position="379"/>
    </location>
</feature>
<dbReference type="PANTHER" id="PTHR38454">
    <property type="entry name" value="INTEGRAL MEMBRANE PROTEIN-RELATED"/>
    <property type="match status" value="1"/>
</dbReference>
<gene>
    <name evidence="3" type="ORF">HXM91_02275</name>
</gene>
<reference evidence="3" key="1">
    <citation type="submission" date="2020-04" db="EMBL/GenBank/DDBJ databases">
        <title>Deep metagenomics examines the oral microbiome during advanced dental caries in children, revealing novel taxa and co-occurrences with host molecules.</title>
        <authorList>
            <person name="Baker J.L."/>
            <person name="Morton J.T."/>
            <person name="Dinis M."/>
            <person name="Alvarez R."/>
            <person name="Tran N.C."/>
            <person name="Knight R."/>
            <person name="Edlund A."/>
        </authorList>
    </citation>
    <scope>NUCLEOTIDE SEQUENCE</scope>
    <source>
        <strain evidence="3">JCVI_48_bin.5</strain>
    </source>
</reference>
<feature type="transmembrane region" description="Helical" evidence="2">
    <location>
        <begin position="138"/>
        <end position="156"/>
    </location>
</feature>
<comment type="caution">
    <text evidence="3">The sequence shown here is derived from an EMBL/GenBank/DDBJ whole genome shotgun (WGS) entry which is preliminary data.</text>
</comment>
<feature type="region of interest" description="Disordered" evidence="1">
    <location>
        <begin position="828"/>
        <end position="889"/>
    </location>
</feature>
<feature type="transmembrane region" description="Helical" evidence="2">
    <location>
        <begin position="113"/>
        <end position="132"/>
    </location>
</feature>
<dbReference type="EMBL" id="JABZRB010000037">
    <property type="protein sequence ID" value="MBF1304688.1"/>
    <property type="molecule type" value="Genomic_DNA"/>
</dbReference>
<evidence type="ECO:0000313" key="4">
    <source>
        <dbReference type="Proteomes" id="UP000780721"/>
    </source>
</evidence>
<protein>
    <submittedName>
        <fullName evidence="3">YfhO family protein</fullName>
    </submittedName>
</protein>
<feature type="compositionally biased region" description="Basic and acidic residues" evidence="1">
    <location>
        <begin position="841"/>
        <end position="851"/>
    </location>
</feature>
<feature type="transmembrane region" description="Helical" evidence="2">
    <location>
        <begin position="21"/>
        <end position="41"/>
    </location>
</feature>
<organism evidence="3 4">
    <name type="scientific">Oribacterium sinus</name>
    <dbReference type="NCBI Taxonomy" id="237576"/>
    <lineage>
        <taxon>Bacteria</taxon>
        <taxon>Bacillati</taxon>
        <taxon>Bacillota</taxon>
        <taxon>Clostridia</taxon>
        <taxon>Lachnospirales</taxon>
        <taxon>Lachnospiraceae</taxon>
        <taxon>Oribacterium</taxon>
    </lineage>
</organism>
<dbReference type="Pfam" id="PF09586">
    <property type="entry name" value="YfhO"/>
    <property type="match status" value="1"/>
</dbReference>
<sequence>MDKERNAFEKIRLGKQEIISFLLPLLAMLGIFVAKGVFPFGKESFLRTDLYHQYAPFFQEFQRKLQSGESLLYSFHIGLGSNFIALIAYYLASPLNWFILLFPKGLVIEYVSYLVLLKIALAGATASLYFRYHFQKNSPYFIIFALLYALSGYIAAYSWNVMWLDCVLLFPLILLGLERMMERGEVGLYTVSLALSILSNYYISIMICLFLVVYFLFQFFFILRERRQGIFLILFRFGLYSFLAGAMAAVFLLPAYFALRFTASSSISFPKTFTQYFGIIDMLARQFAFVETEQGLKHWPNIYAGTLLLFLLPLYYRNQSISLSRKCFYAILSIFFFLSFSINVLNFIWHGFHYPNSLPARQSFLYIFLLLTQGAELMVKRKGNTKKDYSLSFFLCFVFALLCQKLITVEGFHWSVFYLGMLFNFLYYLIFVLEKKAFTPRSFFYTLLALCFIEATANMAVTSVPTTNRANYLEGQKETATLLSEVKLEDSDFYRVDRADRKTKDDGALMQYPSASIFSSTAYGKMSEVYTLLGMEASTNAYAINGATPLMNSLLSVKYLITKEELKNAEEQGLAYWTGEGDYRLYENTQTLPVGFALSEEELNQWNEKAGTPALVQNSISESLTGENVLETILGEREGEDYSFTAAEEGHYFAYVNNTKVEEVKVQFPEREKSYDHVDRGYLLDLGYLSAGTEVKLSSKTEGQSMDATVYRFHYDVLSDFVEALSGRGFKLGKMNARTIEGTVQAKEEGKIFFSIPYDPGWKVTVDGNKVEPEAIFTGFLGVPISEGQHTIRLQYTPEGWRFGLLLSFTAILFFAAFLLIRKKLGPAPKSPEQRPGAENLRVKIPHDKIPNGRSRKRGHSPYPVKVYTGRLPRGRKRGLEVEKMDVKE</sequence>
<feature type="transmembrane region" description="Helical" evidence="2">
    <location>
        <begin position="201"/>
        <end position="223"/>
    </location>
</feature>
<dbReference type="InterPro" id="IPR018580">
    <property type="entry name" value="Uncharacterised_YfhO"/>
</dbReference>
<evidence type="ECO:0000256" key="2">
    <source>
        <dbReference type="SAM" id="Phobius"/>
    </source>
</evidence>
<proteinExistence type="predicted"/>
<feature type="transmembrane region" description="Helical" evidence="2">
    <location>
        <begin position="230"/>
        <end position="259"/>
    </location>
</feature>
<keyword evidence="2" id="KW-0812">Transmembrane</keyword>
<dbReference type="PANTHER" id="PTHR38454:SF1">
    <property type="entry name" value="INTEGRAL MEMBRANE PROTEIN"/>
    <property type="match status" value="1"/>
</dbReference>
<dbReference type="AlphaFoldDB" id="A0A930H3X7"/>
<name>A0A930H3X7_9FIRM</name>
<keyword evidence="2" id="KW-1133">Transmembrane helix</keyword>
<feature type="transmembrane region" description="Helical" evidence="2">
    <location>
        <begin position="298"/>
        <end position="316"/>
    </location>
</feature>
<feature type="compositionally biased region" description="Basic and acidic residues" evidence="1">
    <location>
        <begin position="878"/>
        <end position="889"/>
    </location>
</feature>
<keyword evidence="2" id="KW-0472">Membrane</keyword>
<feature type="transmembrane region" description="Helical" evidence="2">
    <location>
        <begin position="801"/>
        <end position="821"/>
    </location>
</feature>
<feature type="transmembrane region" description="Helical" evidence="2">
    <location>
        <begin position="163"/>
        <end position="181"/>
    </location>
</feature>
<evidence type="ECO:0000313" key="3">
    <source>
        <dbReference type="EMBL" id="MBF1304688.1"/>
    </source>
</evidence>
<feature type="transmembrane region" description="Helical" evidence="2">
    <location>
        <begin position="328"/>
        <end position="351"/>
    </location>
</feature>
<accession>A0A930H3X7</accession>
<feature type="transmembrane region" description="Helical" evidence="2">
    <location>
        <begin position="391"/>
        <end position="407"/>
    </location>
</feature>
<evidence type="ECO:0000256" key="1">
    <source>
        <dbReference type="SAM" id="MobiDB-lite"/>
    </source>
</evidence>